<sequence>MRRREAEVTGAPAACAIPAEARDELAQLTPLLGARASVAPGRPSAPAPVALVEQIAGGSEDGERAQAFARGLGEVIRAIVDNFPDNIFWDLDYLACCLWQAGSAPAIGDFAGRVVSLCVGFGNKSKLRFRYAHDFLYGYDWARWVTRKPDERAGVGPFDLAFFDYLDGRQKALVELVASNDRKYSQLNGREYRNPFSFIREPREESQLHYLLAQVDLIPLKAWRLDGERRWDLPFTDLRAKLAERLGLSRGGGR</sequence>
<dbReference type="EMBL" id="CP003969">
    <property type="protein sequence ID" value="AGP33103.1"/>
    <property type="molecule type" value="Genomic_DNA"/>
</dbReference>
<accession>S4XR70</accession>
<organism evidence="1 2">
    <name type="scientific">Sorangium cellulosum So0157-2</name>
    <dbReference type="NCBI Taxonomy" id="1254432"/>
    <lineage>
        <taxon>Bacteria</taxon>
        <taxon>Pseudomonadati</taxon>
        <taxon>Myxococcota</taxon>
        <taxon>Polyangia</taxon>
        <taxon>Polyangiales</taxon>
        <taxon>Polyangiaceae</taxon>
        <taxon>Sorangium</taxon>
    </lineage>
</organism>
<dbReference type="STRING" id="1254432.SCE1572_00470"/>
<dbReference type="Proteomes" id="UP000014803">
    <property type="component" value="Chromosome"/>
</dbReference>
<proteinExistence type="predicted"/>
<dbReference type="PATRIC" id="fig|1254432.3.peg.104"/>
<dbReference type="KEGG" id="scu:SCE1572_00470"/>
<reference evidence="1 2" key="1">
    <citation type="journal article" date="2013" name="Sci. Rep.">
        <title>Extraordinary expansion of a Sorangium cellulosum genome from an alkaline milieu.</title>
        <authorList>
            <person name="Han K."/>
            <person name="Li Z.F."/>
            <person name="Peng R."/>
            <person name="Zhu L.P."/>
            <person name="Zhou T."/>
            <person name="Wang L.G."/>
            <person name="Li S.G."/>
            <person name="Zhang X.B."/>
            <person name="Hu W."/>
            <person name="Wu Z.H."/>
            <person name="Qin N."/>
            <person name="Li Y.Z."/>
        </authorList>
    </citation>
    <scope>NUCLEOTIDE SEQUENCE [LARGE SCALE GENOMIC DNA]</scope>
    <source>
        <strain evidence="1 2">So0157-2</strain>
    </source>
</reference>
<dbReference type="AlphaFoldDB" id="S4XR70"/>
<name>S4XR70_SORCE</name>
<protein>
    <submittedName>
        <fullName evidence="1">Ferrochelatase</fullName>
    </submittedName>
</protein>
<dbReference type="eggNOG" id="ENOG5033ZUX">
    <property type="taxonomic scope" value="Bacteria"/>
</dbReference>
<dbReference type="HOGENOM" id="CLU_095697_0_0_7"/>
<evidence type="ECO:0000313" key="1">
    <source>
        <dbReference type="EMBL" id="AGP33103.1"/>
    </source>
</evidence>
<gene>
    <name evidence="1" type="ORF">SCE1572_00470</name>
</gene>
<evidence type="ECO:0000313" key="2">
    <source>
        <dbReference type="Proteomes" id="UP000014803"/>
    </source>
</evidence>